<comment type="caution">
    <text evidence="1">The sequence shown here is derived from an EMBL/GenBank/DDBJ whole genome shotgun (WGS) entry which is preliminary data.</text>
</comment>
<name>A0A552UIR2_9SPHN</name>
<reference evidence="1 2" key="1">
    <citation type="submission" date="2019-07" db="EMBL/GenBank/DDBJ databases">
        <title>Novel species isolated from glacier.</title>
        <authorList>
            <person name="Liu Q."/>
            <person name="Xin Y.-H."/>
        </authorList>
    </citation>
    <scope>NUCLEOTIDE SEQUENCE [LARGE SCALE GENOMIC DNA]</scope>
    <source>
        <strain evidence="1 2">LB1R16</strain>
    </source>
</reference>
<keyword evidence="2" id="KW-1185">Reference proteome</keyword>
<protein>
    <submittedName>
        <fullName evidence="1">PEP-CTERM sorting domain-containing protein</fullName>
    </submittedName>
</protein>
<organism evidence="1 2">
    <name type="scientific">Glacieibacterium frigidum</name>
    <dbReference type="NCBI Taxonomy" id="2593303"/>
    <lineage>
        <taxon>Bacteria</taxon>
        <taxon>Pseudomonadati</taxon>
        <taxon>Pseudomonadota</taxon>
        <taxon>Alphaproteobacteria</taxon>
        <taxon>Sphingomonadales</taxon>
        <taxon>Sphingosinicellaceae</taxon>
        <taxon>Glacieibacterium</taxon>
    </lineage>
</organism>
<sequence>MSISYRSVGALGNGGTVSSPLYWWSGGYGDLSGVLYAESGFVGELTFTVTAPGTTLVLQLVDFAGYQADYGSGVRLYDLSYNLLDNDTFTAPEVGHYTSILDVSTTTGFVLQFGPEGYYAGLDNLVYFLNVAAVPEPTIWALLIGGFGLTGAAMRRRRTLAA</sequence>
<dbReference type="InterPro" id="IPR013424">
    <property type="entry name" value="Ice-binding_C"/>
</dbReference>
<gene>
    <name evidence="1" type="ORF">FMM06_08400</name>
</gene>
<dbReference type="NCBIfam" id="TIGR02595">
    <property type="entry name" value="PEP_CTERM"/>
    <property type="match status" value="1"/>
</dbReference>
<dbReference type="RefSeq" id="WP_144236805.1">
    <property type="nucleotide sequence ID" value="NZ_VJWA01000001.1"/>
</dbReference>
<evidence type="ECO:0000313" key="1">
    <source>
        <dbReference type="EMBL" id="TRW18112.1"/>
    </source>
</evidence>
<accession>A0A552UIR2</accession>
<dbReference type="NCBIfam" id="NF035944">
    <property type="entry name" value="PEPxxWA-CTERM"/>
    <property type="match status" value="1"/>
</dbReference>
<proteinExistence type="predicted"/>
<dbReference type="Proteomes" id="UP000317894">
    <property type="component" value="Unassembled WGS sequence"/>
</dbReference>
<dbReference type="OrthoDB" id="7573670at2"/>
<dbReference type="EMBL" id="VJWA01000001">
    <property type="protein sequence ID" value="TRW18112.1"/>
    <property type="molecule type" value="Genomic_DNA"/>
</dbReference>
<dbReference type="AlphaFoldDB" id="A0A552UIR2"/>
<evidence type="ECO:0000313" key="2">
    <source>
        <dbReference type="Proteomes" id="UP000317894"/>
    </source>
</evidence>